<dbReference type="InterPro" id="IPR001128">
    <property type="entry name" value="Cyt_P450"/>
</dbReference>
<dbReference type="EMBL" id="JAZGQO010000002">
    <property type="protein sequence ID" value="KAK6190496.1"/>
    <property type="molecule type" value="Genomic_DNA"/>
</dbReference>
<accession>A0AAN8K7K5</accession>
<evidence type="ECO:0000256" key="3">
    <source>
        <dbReference type="ARBA" id="ARBA00004406"/>
    </source>
</evidence>
<dbReference type="PANTHER" id="PTHR24289">
    <property type="entry name" value="STEROID 17-ALPHA-HYDROXYLASE/17,20 LYASE"/>
    <property type="match status" value="1"/>
</dbReference>
<keyword evidence="6 14" id="KW-0349">Heme</keyword>
<comment type="subcellular location">
    <subcellularLocation>
        <location evidence="3">Endoplasmic reticulum membrane</location>
        <topology evidence="3">Peripheral membrane protein</topology>
    </subcellularLocation>
    <subcellularLocation>
        <location evidence="2">Microsome membrane</location>
        <topology evidence="2">Peripheral membrane protein</topology>
    </subcellularLocation>
</comment>
<dbReference type="PRINTS" id="PR00463">
    <property type="entry name" value="EP450I"/>
</dbReference>
<dbReference type="GO" id="GO:0004508">
    <property type="term" value="F:steroid 17-alpha-monooxygenase activity"/>
    <property type="evidence" value="ECO:0007669"/>
    <property type="project" value="TreeGrafter"/>
</dbReference>
<evidence type="ECO:0000256" key="13">
    <source>
        <dbReference type="ARBA" id="ARBA00023136"/>
    </source>
</evidence>
<dbReference type="GO" id="GO:0005506">
    <property type="term" value="F:iron ion binding"/>
    <property type="evidence" value="ECO:0007669"/>
    <property type="project" value="InterPro"/>
</dbReference>
<keyword evidence="12" id="KW-0503">Monooxygenase</keyword>
<evidence type="ECO:0000256" key="8">
    <source>
        <dbReference type="ARBA" id="ARBA00022824"/>
    </source>
</evidence>
<gene>
    <name evidence="15" type="ORF">SNE40_002356</name>
</gene>
<dbReference type="GO" id="GO:0042446">
    <property type="term" value="P:hormone biosynthetic process"/>
    <property type="evidence" value="ECO:0007669"/>
    <property type="project" value="TreeGrafter"/>
</dbReference>
<dbReference type="InterPro" id="IPR036396">
    <property type="entry name" value="Cyt_P450_sf"/>
</dbReference>
<evidence type="ECO:0000256" key="14">
    <source>
        <dbReference type="PIRSR" id="PIRSR602401-1"/>
    </source>
</evidence>
<dbReference type="Proteomes" id="UP001347796">
    <property type="component" value="Unassembled WGS sequence"/>
</dbReference>
<dbReference type="GO" id="GO:0005789">
    <property type="term" value="C:endoplasmic reticulum membrane"/>
    <property type="evidence" value="ECO:0007669"/>
    <property type="project" value="UniProtKB-SubCell"/>
</dbReference>
<evidence type="ECO:0000256" key="1">
    <source>
        <dbReference type="ARBA" id="ARBA00001971"/>
    </source>
</evidence>
<dbReference type="SUPFAM" id="SSF48264">
    <property type="entry name" value="Cytochrome P450"/>
    <property type="match status" value="1"/>
</dbReference>
<dbReference type="GO" id="GO:0042448">
    <property type="term" value="P:progesterone metabolic process"/>
    <property type="evidence" value="ECO:0007669"/>
    <property type="project" value="TreeGrafter"/>
</dbReference>
<keyword evidence="13" id="KW-0472">Membrane</keyword>
<dbReference type="Gene3D" id="1.10.630.10">
    <property type="entry name" value="Cytochrome P450"/>
    <property type="match status" value="1"/>
</dbReference>
<keyword evidence="9" id="KW-0492">Microsome</keyword>
<protein>
    <recommendedName>
        <fullName evidence="5">unspecific monooxygenase</fullName>
        <ecNumber evidence="5">1.14.14.1</ecNumber>
    </recommendedName>
</protein>
<keyword evidence="8" id="KW-0256">Endoplasmic reticulum</keyword>
<keyword evidence="11 14" id="KW-0408">Iron</keyword>
<evidence type="ECO:0000256" key="7">
    <source>
        <dbReference type="ARBA" id="ARBA00022723"/>
    </source>
</evidence>
<dbReference type="EC" id="1.14.14.1" evidence="5"/>
<evidence type="ECO:0000256" key="11">
    <source>
        <dbReference type="ARBA" id="ARBA00023004"/>
    </source>
</evidence>
<proteinExistence type="inferred from homology"/>
<keyword evidence="7 14" id="KW-0479">Metal-binding</keyword>
<keyword evidence="16" id="KW-1185">Reference proteome</keyword>
<evidence type="ECO:0000256" key="12">
    <source>
        <dbReference type="ARBA" id="ARBA00023033"/>
    </source>
</evidence>
<keyword evidence="10" id="KW-0560">Oxidoreductase</keyword>
<name>A0AAN8K7K5_PATCE</name>
<dbReference type="PANTHER" id="PTHR24289:SF21">
    <property type="entry name" value="CYTOCHROME P450 1A"/>
    <property type="match status" value="1"/>
</dbReference>
<evidence type="ECO:0000256" key="10">
    <source>
        <dbReference type="ARBA" id="ARBA00023002"/>
    </source>
</evidence>
<evidence type="ECO:0000256" key="4">
    <source>
        <dbReference type="ARBA" id="ARBA00010617"/>
    </source>
</evidence>
<comment type="cofactor">
    <cofactor evidence="1 14">
        <name>heme</name>
        <dbReference type="ChEBI" id="CHEBI:30413"/>
    </cofactor>
</comment>
<evidence type="ECO:0000313" key="16">
    <source>
        <dbReference type="Proteomes" id="UP001347796"/>
    </source>
</evidence>
<dbReference type="GO" id="GO:0020037">
    <property type="term" value="F:heme binding"/>
    <property type="evidence" value="ECO:0007669"/>
    <property type="project" value="InterPro"/>
</dbReference>
<reference evidence="15 16" key="1">
    <citation type="submission" date="2024-01" db="EMBL/GenBank/DDBJ databases">
        <title>The genome of the rayed Mediterranean limpet Patella caerulea (Linnaeus, 1758).</title>
        <authorList>
            <person name="Anh-Thu Weber A."/>
            <person name="Halstead-Nussloch G."/>
        </authorList>
    </citation>
    <scope>NUCLEOTIDE SEQUENCE [LARGE SCALE GENOMIC DNA]</scope>
    <source>
        <strain evidence="15">AATW-2023a</strain>
        <tissue evidence="15">Whole specimen</tissue>
    </source>
</reference>
<dbReference type="FunFam" id="1.10.630.10:FF:000238">
    <property type="entry name" value="Cytochrome P450 2A6"/>
    <property type="match status" value="1"/>
</dbReference>
<evidence type="ECO:0000256" key="5">
    <source>
        <dbReference type="ARBA" id="ARBA00012109"/>
    </source>
</evidence>
<comment type="similarity">
    <text evidence="4">Belongs to the cytochrome P450 family.</text>
</comment>
<dbReference type="Pfam" id="PF00067">
    <property type="entry name" value="p450"/>
    <property type="match status" value="1"/>
</dbReference>
<dbReference type="PRINTS" id="PR00385">
    <property type="entry name" value="P450"/>
</dbReference>
<feature type="binding site" description="axial binding residue" evidence="14">
    <location>
        <position position="455"/>
    </location>
    <ligand>
        <name>heme</name>
        <dbReference type="ChEBI" id="CHEBI:30413"/>
    </ligand>
    <ligandPart>
        <name>Fe</name>
        <dbReference type="ChEBI" id="CHEBI:18248"/>
    </ligandPart>
</feature>
<dbReference type="AlphaFoldDB" id="A0AAN8K7K5"/>
<sequence>MECLMNILHYSIFEDLLTCTKIFLWKYPRAIALITIIASIGVLLKTRSRKQPPGPWGWPFIGHLKYFKDKYYIGLFRLKDRYGDVYKLRLGSQEFIVVCSLESILEALVGSGKAYCGRPDILSYNILYKGGRQRGVDTADFHEMLKIKRSFIDASFDAYCSNIETIEDKITIEVLEVMDCFLEKSEPIDPFFMLEASCLNITMMLVFGERLDPRKKITSDLLTIFHERSLLKAFTPDDYIPLLKAFKTDDHVDYIKAITSRQIENQSKLINLHKDTYDPSKLRDMVDHLLLFIECGQDLSLLNKDDMDYLLLDLVNYGYEAISVLVTWLIGYMAANPNIQVKVQEEIDSVVERDRPPSLRDHPFLPYTTAVILETQRMASVFPFLIPHVVTENRILQGYSIKTGTTVLFHIWSLHHDTRYWKNPMKFNPNRFLNEDKDLEIPDYYMPYGAGLRQCAGESLAEIELFLFFTTIMQQLTFTAEQTPLILEPEFDFLIRPKPFRVSVTER</sequence>
<evidence type="ECO:0000256" key="2">
    <source>
        <dbReference type="ARBA" id="ARBA00004174"/>
    </source>
</evidence>
<dbReference type="InterPro" id="IPR002401">
    <property type="entry name" value="Cyt_P450_E_grp-I"/>
</dbReference>
<evidence type="ECO:0000256" key="9">
    <source>
        <dbReference type="ARBA" id="ARBA00022848"/>
    </source>
</evidence>
<comment type="caution">
    <text evidence="15">The sequence shown here is derived from an EMBL/GenBank/DDBJ whole genome shotgun (WGS) entry which is preliminary data.</text>
</comment>
<evidence type="ECO:0000256" key="6">
    <source>
        <dbReference type="ARBA" id="ARBA00022617"/>
    </source>
</evidence>
<organism evidence="15 16">
    <name type="scientific">Patella caerulea</name>
    <name type="common">Rayed Mediterranean limpet</name>
    <dbReference type="NCBI Taxonomy" id="87958"/>
    <lineage>
        <taxon>Eukaryota</taxon>
        <taxon>Metazoa</taxon>
        <taxon>Spiralia</taxon>
        <taxon>Lophotrochozoa</taxon>
        <taxon>Mollusca</taxon>
        <taxon>Gastropoda</taxon>
        <taxon>Patellogastropoda</taxon>
        <taxon>Patelloidea</taxon>
        <taxon>Patellidae</taxon>
        <taxon>Patella</taxon>
    </lineage>
</organism>
<evidence type="ECO:0000313" key="15">
    <source>
        <dbReference type="EMBL" id="KAK6190496.1"/>
    </source>
</evidence>